<feature type="coiled-coil region" evidence="3">
    <location>
        <begin position="1382"/>
        <end position="1542"/>
    </location>
</feature>
<evidence type="ECO:0000313" key="6">
    <source>
        <dbReference type="EMBL" id="GBC08653.1"/>
    </source>
</evidence>
<keyword evidence="2" id="KW-0677">Repeat</keyword>
<dbReference type="EMBL" id="BLAL01000285">
    <property type="protein sequence ID" value="GES99704.1"/>
    <property type="molecule type" value="Genomic_DNA"/>
</dbReference>
<evidence type="ECO:0000259" key="5">
    <source>
        <dbReference type="PROSITE" id="PS50011"/>
    </source>
</evidence>
<dbReference type="GO" id="GO:0004674">
    <property type="term" value="F:protein serine/threonine kinase activity"/>
    <property type="evidence" value="ECO:0007669"/>
    <property type="project" value="TreeGrafter"/>
</dbReference>
<dbReference type="InterPro" id="IPR032675">
    <property type="entry name" value="LRR_dom_sf"/>
</dbReference>
<evidence type="ECO:0000256" key="2">
    <source>
        <dbReference type="ARBA" id="ARBA00022737"/>
    </source>
</evidence>
<dbReference type="InterPro" id="IPR001611">
    <property type="entry name" value="Leu-rich_rpt"/>
</dbReference>
<dbReference type="Gene3D" id="3.80.10.10">
    <property type="entry name" value="Ribonuclease Inhibitor"/>
    <property type="match status" value="1"/>
</dbReference>
<gene>
    <name evidence="7" type="ORF">RCL2_002618800</name>
    <name evidence="6" type="ORF">RclHR1_00830004</name>
</gene>
<keyword evidence="1" id="KW-0433">Leucine-rich repeat</keyword>
<comment type="caution">
    <text evidence="6">The sequence shown here is derived from an EMBL/GenBank/DDBJ whole genome shotgun (WGS) entry which is preliminary data.</text>
</comment>
<organism evidence="6 8">
    <name type="scientific">Rhizophagus clarus</name>
    <dbReference type="NCBI Taxonomy" id="94130"/>
    <lineage>
        <taxon>Eukaryota</taxon>
        <taxon>Fungi</taxon>
        <taxon>Fungi incertae sedis</taxon>
        <taxon>Mucoromycota</taxon>
        <taxon>Glomeromycotina</taxon>
        <taxon>Glomeromycetes</taxon>
        <taxon>Glomerales</taxon>
        <taxon>Glomeraceae</taxon>
        <taxon>Rhizophagus</taxon>
    </lineage>
</organism>
<evidence type="ECO:0000313" key="7">
    <source>
        <dbReference type="EMBL" id="GES99704.1"/>
    </source>
</evidence>
<evidence type="ECO:0000256" key="1">
    <source>
        <dbReference type="ARBA" id="ARBA00022614"/>
    </source>
</evidence>
<accession>A0A2Z6S6V8</accession>
<evidence type="ECO:0000256" key="3">
    <source>
        <dbReference type="SAM" id="Coils"/>
    </source>
</evidence>
<keyword evidence="8" id="KW-1185">Reference proteome</keyword>
<feature type="domain" description="Protein kinase" evidence="5">
    <location>
        <begin position="22"/>
        <end position="288"/>
    </location>
</feature>
<dbReference type="PROSITE" id="PS51450">
    <property type="entry name" value="LRR"/>
    <property type="match status" value="1"/>
</dbReference>
<dbReference type="Pfam" id="PF07714">
    <property type="entry name" value="PK_Tyr_Ser-Thr"/>
    <property type="match status" value="1"/>
</dbReference>
<sequence length="1547" mass="181019">MSTDTLSLESRIEKENIKFYDYNEFIDIKEISVNKTYSANWKLDEKPIVLKSFNLDNDVIEEIINELHRNGDFNNVIMETYGITKTNSDNYFLVVEYADRGSLRSYLDTNLLSLDWRDKYRLALQLSKAIEYLHEREIVHKDLHSGSILIRNNSIMLADSGLSKRIRDASQNSSNSFDTIPYIDPRGIDEEKYELNKKSDVYSVGVLLWELTSRKKPFADYVYDSSLIKRITQGLREEIVEGTPEEYSNLYSKCWDFDPDKRPTIREVVATLSSQQTIQQFKLNHGLFLNGYDIVPSNQAIFIKDGKLNSSSYEGQPLVYTSINDRNSRVNLLSFNSDDDDVELNESLRPSDICVNFPVTEITYNVDLSESFSNFTDEEIFYDTYGHLFPKKILIGGKLFIGDLNSATSTQIDMFKFFLTCVYDSIKNKRENPFKYLSTLNFIPKIMTSNRENLDSYEKLINWMNNLFQDVSTDIISYEDLIPISQLKLNTISLIDEKLPGIFNFKEKLTLDDWVGNSKFISWVKKFKLLHGLIIDQELGNSEEIAIDLINFPNILDSNDKFCLEIVKLTNTLEEILINNNILFVTDDDKDINSFPFIKLDTKHDDLSCEDLDHAHFLVKSERYKISLDRNDIKPSEKFKNAIENALDNMMPLICLQEVFNKYGYFFPLNIILGKSLKNVMFNTTYTSKRIDLESPIFESLKSHLEDFNISHLLTQNGNVIEENELSDWIQNTNDLEIIEFNNIISLYDILEIEQKRRIDIVVNKQNDYKIIMTGSVELKDLKVKNTKKIKINIEPSLKNENYEVFGSIISKDNIKLDDVIVTFGPYEIDKFTATIKTLGNTTFNMKGCYIMWIIIGNPSKLSVFSPKNRDVKVEYFKESLKLQRNISSYSIKTSHQLSQGYDISINCSKPINIKLTGWSNNRVYFNISNLSINFNYADNIEVAICILDYENSKIDVSEGIYSGYVLTAESNFSEESMIKKKAYSAQEYLNCNYPTKKLREEETKLYINNRNLIGHLDLSDFVNLKKLNCSENQITSLDISKNELLTELDCYQNKLTNLDLSNCSNIIYVNVHHNYISDIKLPIINNVEYLNLLDNLFYQNLSCFCHFVYLKELHIENNKFIGSLEHLRNLVKLKSLSISNTDIDSGLEYLPDSVENFRCLANERPEAKVKKIYEQLMIYAINKSDAYKGRYNLRAWKVNWKLVKEKEALQNQIKQDEKIDDKFIELAKEEGKLQAKEEELLKKNEYLEQEIKHLREMVEDLKAKLEQKEKGYQEILQQLKVKEEELKSSAAEHYIKKEELQIEVNILNQELLTKEEDVKQSEKQLEETNRELETKEEESTNLKHELDQIKLSYSNIDDKRAKLRDIKQKLNYEKWYTKADTTQLRKQIEKLKTEINSLQSQVKRADKIEKELEEIKKNKDDLQNEKILQQGHIEKLQKDKETLQHKLEVRNSELKDKEELISELQQENKRRIDGLQTKLSEETRKYQNSQEELNALNDQLKVKEELIQQNMRHIDELQRRLDEETRKYQNSQEKLSAIKKIFKETE</sequence>
<dbReference type="PANTHER" id="PTHR44329">
    <property type="entry name" value="SERINE/THREONINE-PROTEIN KINASE TNNI3K-RELATED"/>
    <property type="match status" value="1"/>
</dbReference>
<feature type="region of interest" description="Disordered" evidence="4">
    <location>
        <begin position="1318"/>
        <end position="1340"/>
    </location>
</feature>
<protein>
    <submittedName>
        <fullName evidence="7">Kinase-like domain-containing protein</fullName>
    </submittedName>
</protein>
<evidence type="ECO:0000256" key="4">
    <source>
        <dbReference type="SAM" id="MobiDB-lite"/>
    </source>
</evidence>
<dbReference type="EMBL" id="BEXD01004237">
    <property type="protein sequence ID" value="GBC08653.1"/>
    <property type="molecule type" value="Genomic_DNA"/>
</dbReference>
<dbReference type="InterPro" id="IPR000719">
    <property type="entry name" value="Prot_kinase_dom"/>
</dbReference>
<proteinExistence type="predicted"/>
<reference evidence="6 8" key="1">
    <citation type="submission" date="2017-11" db="EMBL/GenBank/DDBJ databases">
        <title>The genome of Rhizophagus clarus HR1 reveals common genetic basis of auxotrophy among arbuscular mycorrhizal fungi.</title>
        <authorList>
            <person name="Kobayashi Y."/>
        </authorList>
    </citation>
    <scope>NUCLEOTIDE SEQUENCE [LARGE SCALE GENOMIC DNA]</scope>
    <source>
        <strain evidence="6 8">HR1</strain>
    </source>
</reference>
<dbReference type="Gene3D" id="1.10.510.10">
    <property type="entry name" value="Transferase(Phosphotransferase) domain 1"/>
    <property type="match status" value="1"/>
</dbReference>
<dbReference type="PROSITE" id="PS50011">
    <property type="entry name" value="PROTEIN_KINASE_DOM"/>
    <property type="match status" value="1"/>
</dbReference>
<dbReference type="InterPro" id="IPR001245">
    <property type="entry name" value="Ser-Thr/Tyr_kinase_cat_dom"/>
</dbReference>
<dbReference type="SMART" id="SM00220">
    <property type="entry name" value="S_TKc"/>
    <property type="match status" value="1"/>
</dbReference>
<dbReference type="PRINTS" id="PR00109">
    <property type="entry name" value="TYRKINASE"/>
</dbReference>
<reference evidence="7" key="2">
    <citation type="submission" date="2019-10" db="EMBL/GenBank/DDBJ databases">
        <title>Conservation and host-specific expression of non-tandemly repeated heterogenous ribosome RNA gene in arbuscular mycorrhizal fungi.</title>
        <authorList>
            <person name="Maeda T."/>
            <person name="Kobayashi Y."/>
            <person name="Nakagawa T."/>
            <person name="Ezawa T."/>
            <person name="Yamaguchi K."/>
            <person name="Bino T."/>
            <person name="Nishimoto Y."/>
            <person name="Shigenobu S."/>
            <person name="Kawaguchi M."/>
        </authorList>
    </citation>
    <scope>NUCLEOTIDE SEQUENCE</scope>
    <source>
        <strain evidence="7">HR1</strain>
    </source>
</reference>
<keyword evidence="7" id="KW-0418">Kinase</keyword>
<dbReference type="Proteomes" id="UP000247702">
    <property type="component" value="Unassembled WGS sequence"/>
</dbReference>
<dbReference type="SUPFAM" id="SSF56112">
    <property type="entry name" value="Protein kinase-like (PK-like)"/>
    <property type="match status" value="1"/>
</dbReference>
<name>A0A2Z6S6V8_9GLOM</name>
<dbReference type="Proteomes" id="UP000615446">
    <property type="component" value="Unassembled WGS sequence"/>
</dbReference>
<dbReference type="SUPFAM" id="SSF52058">
    <property type="entry name" value="L domain-like"/>
    <property type="match status" value="1"/>
</dbReference>
<dbReference type="OrthoDB" id="2338404at2759"/>
<evidence type="ECO:0000313" key="8">
    <source>
        <dbReference type="Proteomes" id="UP000247702"/>
    </source>
</evidence>
<dbReference type="InterPro" id="IPR011009">
    <property type="entry name" value="Kinase-like_dom_sf"/>
</dbReference>
<keyword evidence="3" id="KW-0175">Coiled coil</keyword>
<keyword evidence="7" id="KW-0808">Transferase</keyword>
<dbReference type="InterPro" id="IPR051681">
    <property type="entry name" value="Ser/Thr_Kinases-Pseudokinases"/>
</dbReference>
<dbReference type="GO" id="GO:0005524">
    <property type="term" value="F:ATP binding"/>
    <property type="evidence" value="ECO:0007669"/>
    <property type="project" value="InterPro"/>
</dbReference>